<reference evidence="4" key="1">
    <citation type="submission" date="2016-10" db="EMBL/GenBank/DDBJ databases">
        <authorList>
            <person name="Jeantristanb JTB J.-T."/>
            <person name="Ricardo R."/>
        </authorList>
    </citation>
    <scope>NUCLEOTIDE SEQUENCE [LARGE SCALE GENOMIC DNA]</scope>
</reference>
<dbReference type="OrthoDB" id="2536942at2759"/>
<dbReference type="Pfam" id="PF04146">
    <property type="entry name" value="YTH"/>
    <property type="match status" value="1"/>
</dbReference>
<evidence type="ECO:0000259" key="2">
    <source>
        <dbReference type="PROSITE" id="PS50882"/>
    </source>
</evidence>
<accession>A0A2X0NA50</accession>
<feature type="region of interest" description="Disordered" evidence="1">
    <location>
        <begin position="700"/>
        <end position="754"/>
    </location>
</feature>
<dbReference type="SUPFAM" id="SSF54928">
    <property type="entry name" value="RNA-binding domain, RBD"/>
    <property type="match status" value="1"/>
</dbReference>
<feature type="compositionally biased region" description="Polar residues" evidence="1">
    <location>
        <begin position="476"/>
        <end position="507"/>
    </location>
</feature>
<dbReference type="GO" id="GO:0003729">
    <property type="term" value="F:mRNA binding"/>
    <property type="evidence" value="ECO:0007669"/>
    <property type="project" value="TreeGrafter"/>
</dbReference>
<dbReference type="Proteomes" id="UP000249723">
    <property type="component" value="Unassembled WGS sequence"/>
</dbReference>
<organism evidence="3 4">
    <name type="scientific">Microbotryum saponariae</name>
    <dbReference type="NCBI Taxonomy" id="289078"/>
    <lineage>
        <taxon>Eukaryota</taxon>
        <taxon>Fungi</taxon>
        <taxon>Dikarya</taxon>
        <taxon>Basidiomycota</taxon>
        <taxon>Pucciniomycotina</taxon>
        <taxon>Microbotryomycetes</taxon>
        <taxon>Microbotryales</taxon>
        <taxon>Microbotryaceae</taxon>
        <taxon>Microbotryum</taxon>
    </lineage>
</organism>
<feature type="compositionally biased region" description="Low complexity" evidence="1">
    <location>
        <begin position="193"/>
        <end position="207"/>
    </location>
</feature>
<evidence type="ECO:0000256" key="1">
    <source>
        <dbReference type="SAM" id="MobiDB-lite"/>
    </source>
</evidence>
<dbReference type="GO" id="GO:0005654">
    <property type="term" value="C:nucleoplasm"/>
    <property type="evidence" value="ECO:0007669"/>
    <property type="project" value="TreeGrafter"/>
</dbReference>
<feature type="compositionally biased region" description="Low complexity" evidence="1">
    <location>
        <begin position="438"/>
        <end position="464"/>
    </location>
</feature>
<feature type="compositionally biased region" description="Acidic residues" evidence="1">
    <location>
        <begin position="886"/>
        <end position="903"/>
    </location>
</feature>
<dbReference type="STRING" id="289078.A0A2X0NA50"/>
<feature type="compositionally biased region" description="Basic residues" evidence="1">
    <location>
        <begin position="465"/>
        <end position="475"/>
    </location>
</feature>
<dbReference type="InterPro" id="IPR045168">
    <property type="entry name" value="YTH_prot"/>
</dbReference>
<feature type="compositionally biased region" description="Polar residues" evidence="1">
    <location>
        <begin position="128"/>
        <end position="148"/>
    </location>
</feature>
<dbReference type="PANTHER" id="PTHR12357:SF3">
    <property type="entry name" value="YTH DOMAIN-CONTAINING PROTEIN 1"/>
    <property type="match status" value="1"/>
</dbReference>
<feature type="compositionally biased region" description="Polar residues" evidence="1">
    <location>
        <begin position="33"/>
        <end position="48"/>
    </location>
</feature>
<feature type="compositionally biased region" description="Low complexity" evidence="1">
    <location>
        <begin position="740"/>
        <end position="754"/>
    </location>
</feature>
<feature type="compositionally biased region" description="Polar residues" evidence="1">
    <location>
        <begin position="102"/>
        <end position="118"/>
    </location>
</feature>
<feature type="compositionally biased region" description="Low complexity" evidence="1">
    <location>
        <begin position="59"/>
        <end position="84"/>
    </location>
</feature>
<protein>
    <submittedName>
        <fullName evidence="3">BZ3500_MvSof-1268-A1-R1_Chr3-2g06291 protein</fullName>
    </submittedName>
</protein>
<dbReference type="EMBL" id="FMWP01000095">
    <property type="protein sequence ID" value="SCZ98316.1"/>
    <property type="molecule type" value="Genomic_DNA"/>
</dbReference>
<evidence type="ECO:0000313" key="4">
    <source>
        <dbReference type="Proteomes" id="UP000249723"/>
    </source>
</evidence>
<feature type="domain" description="YTH" evidence="2">
    <location>
        <begin position="963"/>
        <end position="1124"/>
    </location>
</feature>
<feature type="region of interest" description="Disordered" evidence="1">
    <location>
        <begin position="369"/>
        <end position="410"/>
    </location>
</feature>
<feature type="region of interest" description="Disordered" evidence="1">
    <location>
        <begin position="837"/>
        <end position="910"/>
    </location>
</feature>
<dbReference type="InterPro" id="IPR012677">
    <property type="entry name" value="Nucleotide-bd_a/b_plait_sf"/>
</dbReference>
<dbReference type="InterPro" id="IPR035979">
    <property type="entry name" value="RBD_domain_sf"/>
</dbReference>
<feature type="compositionally biased region" description="Basic and acidic residues" evidence="1">
    <location>
        <begin position="700"/>
        <end position="715"/>
    </location>
</feature>
<dbReference type="AlphaFoldDB" id="A0A2X0NA50"/>
<keyword evidence="4" id="KW-1185">Reference proteome</keyword>
<dbReference type="GO" id="GO:1990247">
    <property type="term" value="F:N6-methyladenosine-containing RNA reader activity"/>
    <property type="evidence" value="ECO:0007669"/>
    <property type="project" value="TreeGrafter"/>
</dbReference>
<dbReference type="InterPro" id="IPR007275">
    <property type="entry name" value="YTH_domain"/>
</dbReference>
<dbReference type="GO" id="GO:0000381">
    <property type="term" value="P:regulation of alternative mRNA splicing, via spliceosome"/>
    <property type="evidence" value="ECO:0007669"/>
    <property type="project" value="TreeGrafter"/>
</dbReference>
<name>A0A2X0NA50_9BASI</name>
<evidence type="ECO:0000313" key="3">
    <source>
        <dbReference type="EMBL" id="SCZ98316.1"/>
    </source>
</evidence>
<dbReference type="PANTHER" id="PTHR12357">
    <property type="entry name" value="YTH YT521-B HOMOLOGY DOMAIN-CONTAINING"/>
    <property type="match status" value="1"/>
</dbReference>
<dbReference type="GO" id="GO:0000398">
    <property type="term" value="P:mRNA splicing, via spliceosome"/>
    <property type="evidence" value="ECO:0007669"/>
    <property type="project" value="TreeGrafter"/>
</dbReference>
<feature type="compositionally biased region" description="Low complexity" evidence="1">
    <location>
        <begin position="847"/>
        <end position="871"/>
    </location>
</feature>
<dbReference type="CDD" id="cd21134">
    <property type="entry name" value="YTH"/>
    <property type="match status" value="2"/>
</dbReference>
<dbReference type="Gene3D" id="3.30.70.330">
    <property type="match status" value="1"/>
</dbReference>
<feature type="compositionally biased region" description="Polar residues" evidence="1">
    <location>
        <begin position="177"/>
        <end position="192"/>
    </location>
</feature>
<sequence length="1127" mass="121641">MPGIEPALQVDSTGSTGIITARGPSKSDPPRPSSQVVSTTPPKMSSAPTPVRHSPAHKAATTTTSTASATAHEIAPTSGTSPTGSGEGKRQSPLGERARGHPQQQNIKQQRSGVAGSNSRDRSKHKGQSISLRTSPTHQAASDARSTPGSGRSSSSRNLLINTYTTSRHPGSGDDSPMTSNPMCRGQSDFSRSSPATTATYLSSASSDNAHGYSVPGMREDERYANMHSGYLERPHASTSRSFVSPSSPQMMSYAAPQGYGHYPPMSPESQHPPQMYSNGQQTYVLDSSGQYRSESLGQAWSPGYPPPQQYHVQYVPQYTTASPAMTSHGQMYSPAISSAPFMCPSSSDRHHSISEHYTGMTYAYPGERTSPMSEGLSMFSQPPHSGRDRRPSNTFSDGSSYGHDNRSYHSMDMSTGSPYATAGYSAVPGYPYYPQQQQYSHQQQFAPQRHGPHHQQQQQMHLRMQQHHPNRQFHTHNMSGPLSPTMSYSGGYEQQSAQAHASDYPSSYVSGEPQVYVPPIEVSRGQLAQSRLHDAIYSRDTKYSSRPPTAAMTTPVGAHGGLAMPKPPAHSPHALWVGNVPADATHAELWRFFAGRPPPASSPSSSSNASVVEGGVDLRSNGIESIHLIARSNCAFVNYASDVHLQHAITVSNDLPLRPHDPRAKNLICRVRKKEDDAKSGVGAQRIGGMHHAFVAARKHEETRAAKEAADSAREITSGPGQQEEDGRVRSSGETRVASISSVGGNSISSTSTSSSYLARHFKKRYFILKSHDENDLHLSVERGLWATQSHNEPILHQAFNTATDVFLIFSANKSGCFFGYARMTSGVSNDLKKRVSWSSREPSPNSKDSQNSSLDSSNSKDSLNSNASKGSRASMMPRSSAILEENEDNVEPPEEKEEVEEVANGSRSPAVEISNGVSLKTLPILFSPSENRWLDKSPLSLSPAGGPTTESAPATLAPETKEAFAVGSATLDPNQLRLHRLVIDDESGPSTEAKAQSAPVRTHRAVLTQQLLGGSDAPSTLGADGVRRKDMVISPLEKSERMGKLGVSLSPIETIEAALPQPHEDSLGWGRPFSVKWLKVSTLPFSQCKHIRNEFNGNREVKISRDGTEVEPSAGAALIAQFDVE</sequence>
<gene>
    <name evidence="3" type="ORF">BZ3500_MVSOF-1268-A1-R1_CHR3-2G06291</name>
</gene>
<dbReference type="Gene3D" id="3.10.590.10">
    <property type="entry name" value="ph1033 like domains"/>
    <property type="match status" value="2"/>
</dbReference>
<feature type="region of interest" description="Disordered" evidence="1">
    <location>
        <begin position="934"/>
        <end position="956"/>
    </location>
</feature>
<feature type="domain" description="YTH" evidence="2">
    <location>
        <begin position="765"/>
        <end position="925"/>
    </location>
</feature>
<feature type="region of interest" description="Disordered" evidence="1">
    <location>
        <begin position="1"/>
        <end position="216"/>
    </location>
</feature>
<feature type="region of interest" description="Disordered" evidence="1">
    <location>
        <begin position="438"/>
        <end position="507"/>
    </location>
</feature>
<dbReference type="PROSITE" id="PS50882">
    <property type="entry name" value="YTH"/>
    <property type="match status" value="2"/>
</dbReference>
<proteinExistence type="predicted"/>
<feature type="compositionally biased region" description="Polar residues" evidence="1">
    <location>
        <begin position="158"/>
        <end position="169"/>
    </location>
</feature>